<evidence type="ECO:0000256" key="6">
    <source>
        <dbReference type="PIRSR" id="PIRSR000097-3"/>
    </source>
</evidence>
<organism evidence="8 9">
    <name type="scientific">Heterostelium pallidum (strain ATCC 26659 / Pp 5 / PN500)</name>
    <name type="common">Cellular slime mold</name>
    <name type="synonym">Polysphondylium pallidum</name>
    <dbReference type="NCBI Taxonomy" id="670386"/>
    <lineage>
        <taxon>Eukaryota</taxon>
        <taxon>Amoebozoa</taxon>
        <taxon>Evosea</taxon>
        <taxon>Eumycetozoa</taxon>
        <taxon>Dictyostelia</taxon>
        <taxon>Acytosteliales</taxon>
        <taxon>Acytosteliaceae</taxon>
        <taxon>Heterostelium</taxon>
    </lineage>
</organism>
<dbReference type="PIRSF" id="PIRSF000097">
    <property type="entry name" value="AKR"/>
    <property type="match status" value="1"/>
</dbReference>
<dbReference type="OMA" id="MVNQIFL"/>
<keyword evidence="9" id="KW-1185">Reference proteome</keyword>
<evidence type="ECO:0000313" key="8">
    <source>
        <dbReference type="EMBL" id="EFA84802.1"/>
    </source>
</evidence>
<dbReference type="RefSeq" id="XP_020436913.1">
    <property type="nucleotide sequence ID" value="XM_020572796.1"/>
</dbReference>
<name>D3B0H8_HETP5</name>
<gene>
    <name evidence="8" type="primary">alrB</name>
    <name evidence="8" type="ORF">PPL_01795</name>
</gene>
<comment type="similarity">
    <text evidence="1">Belongs to the aldo/keto reductase family.</text>
</comment>
<dbReference type="PRINTS" id="PR00069">
    <property type="entry name" value="ALDKETRDTASE"/>
</dbReference>
<dbReference type="FunCoup" id="D3B0H8">
    <property type="interactions" value="323"/>
</dbReference>
<dbReference type="InterPro" id="IPR018170">
    <property type="entry name" value="Aldo/ket_reductase_CS"/>
</dbReference>
<accession>D3B0H8</accession>
<feature type="binding site" evidence="5">
    <location>
        <position position="112"/>
    </location>
    <ligand>
        <name>substrate</name>
    </ligand>
</feature>
<sequence length="302" mass="34108">MFEPSATLSNGNKIPLVGFGTWKSENNKVGEAVKLALENGCRHIDCAAVYGNEKEVGEAFKSVFDQGKISRDDVFITSKLYNTCHERHLVRKHCEITLRDLQLKQLDLYLVHWPMAFEYTGESLEDPTNDDGSAKTINVPIRETWEEMEKLVEAGLVKSIGISNFNVQAISDLLTYAKIKPVVNQVELHPYNSQPDLKNYCEKVGIHLTAYSPLGSGKYVDDKTVAELADTYKKSIPNILCRWAVQVGFSVIPKSVTPARIIDNLQITDFVINDSDMEKLNTLNKRERTCDPKYFWGVPIFD</sequence>
<dbReference type="EMBL" id="ADBJ01000008">
    <property type="protein sequence ID" value="EFA84802.1"/>
    <property type="molecule type" value="Genomic_DNA"/>
</dbReference>
<reference evidence="8 9" key="1">
    <citation type="journal article" date="2011" name="Genome Res.">
        <title>Phylogeny-wide analysis of social amoeba genomes highlights ancient origins for complex intercellular communication.</title>
        <authorList>
            <person name="Heidel A.J."/>
            <person name="Lawal H.M."/>
            <person name="Felder M."/>
            <person name="Schilde C."/>
            <person name="Helps N.R."/>
            <person name="Tunggal B."/>
            <person name="Rivero F."/>
            <person name="John U."/>
            <person name="Schleicher M."/>
            <person name="Eichinger L."/>
            <person name="Platzer M."/>
            <person name="Noegel A.A."/>
            <person name="Schaap P."/>
            <person name="Gloeckner G."/>
        </authorList>
    </citation>
    <scope>NUCLEOTIDE SEQUENCE [LARGE SCALE GENOMIC DNA]</scope>
    <source>
        <strain evidence="9">ATCC 26659 / Pp 5 / PN500</strain>
    </source>
</reference>
<dbReference type="PANTHER" id="PTHR11732">
    <property type="entry name" value="ALDO/KETO REDUCTASE"/>
    <property type="match status" value="1"/>
</dbReference>
<dbReference type="FunFam" id="3.20.20.100:FF:000006">
    <property type="entry name" value="Aldo-keto reductase family 1 member A1"/>
    <property type="match status" value="1"/>
</dbReference>
<evidence type="ECO:0000256" key="1">
    <source>
        <dbReference type="ARBA" id="ARBA00007905"/>
    </source>
</evidence>
<dbReference type="GO" id="GO:0016491">
    <property type="term" value="F:oxidoreductase activity"/>
    <property type="evidence" value="ECO:0007669"/>
    <property type="project" value="UniProtKB-KW"/>
</dbReference>
<dbReference type="Proteomes" id="UP000001396">
    <property type="component" value="Unassembled WGS sequence"/>
</dbReference>
<feature type="site" description="Lowers pKa of active site Tyr" evidence="6">
    <location>
        <position position="79"/>
    </location>
</feature>
<feature type="active site" description="Proton donor" evidence="4">
    <location>
        <position position="50"/>
    </location>
</feature>
<dbReference type="SMR" id="D3B0H8"/>
<proteinExistence type="inferred from homology"/>
<dbReference type="Pfam" id="PF00248">
    <property type="entry name" value="Aldo_ket_red"/>
    <property type="match status" value="1"/>
</dbReference>
<keyword evidence="2" id="KW-0521">NADP</keyword>
<evidence type="ECO:0000313" key="9">
    <source>
        <dbReference type="Proteomes" id="UP000001396"/>
    </source>
</evidence>
<dbReference type="CDD" id="cd19071">
    <property type="entry name" value="AKR_AKR1-5-like"/>
    <property type="match status" value="1"/>
</dbReference>
<evidence type="ECO:0000256" key="2">
    <source>
        <dbReference type="ARBA" id="ARBA00022857"/>
    </source>
</evidence>
<protein>
    <submittedName>
        <fullName evidence="8">Aldo-keto reductase</fullName>
    </submittedName>
</protein>
<dbReference type="InterPro" id="IPR023210">
    <property type="entry name" value="NADP_OxRdtase_dom"/>
</dbReference>
<comment type="caution">
    <text evidence="8">The sequence shown here is derived from an EMBL/GenBank/DDBJ whole genome shotgun (WGS) entry which is preliminary data.</text>
</comment>
<dbReference type="Gene3D" id="3.20.20.100">
    <property type="entry name" value="NADP-dependent oxidoreductase domain"/>
    <property type="match status" value="1"/>
</dbReference>
<feature type="domain" description="NADP-dependent oxidoreductase" evidence="7">
    <location>
        <begin position="17"/>
        <end position="284"/>
    </location>
</feature>
<dbReference type="PROSITE" id="PS00062">
    <property type="entry name" value="ALDOKETO_REDUCTASE_2"/>
    <property type="match status" value="1"/>
</dbReference>
<dbReference type="InterPro" id="IPR020471">
    <property type="entry name" value="AKR"/>
</dbReference>
<dbReference type="AlphaFoldDB" id="D3B0H8"/>
<dbReference type="InterPro" id="IPR036812">
    <property type="entry name" value="NAD(P)_OxRdtase_dom_sf"/>
</dbReference>
<evidence type="ECO:0000256" key="5">
    <source>
        <dbReference type="PIRSR" id="PIRSR000097-2"/>
    </source>
</evidence>
<keyword evidence="3" id="KW-0560">Oxidoreductase</keyword>
<evidence type="ECO:0000259" key="7">
    <source>
        <dbReference type="Pfam" id="PF00248"/>
    </source>
</evidence>
<dbReference type="InParanoid" id="D3B0H8"/>
<evidence type="ECO:0000256" key="3">
    <source>
        <dbReference type="ARBA" id="ARBA00023002"/>
    </source>
</evidence>
<evidence type="ECO:0000256" key="4">
    <source>
        <dbReference type="PIRSR" id="PIRSR000097-1"/>
    </source>
</evidence>
<dbReference type="STRING" id="670386.D3B0H8"/>
<dbReference type="GeneID" id="31357322"/>
<dbReference type="SUPFAM" id="SSF51430">
    <property type="entry name" value="NAD(P)-linked oxidoreductase"/>
    <property type="match status" value="1"/>
</dbReference>